<dbReference type="InterPro" id="IPR036390">
    <property type="entry name" value="WH_DNA-bd_sf"/>
</dbReference>
<evidence type="ECO:0000256" key="5">
    <source>
        <dbReference type="ARBA" id="ARBA00023125"/>
    </source>
</evidence>
<feature type="domain" description="Arginine repressor DNA-binding" evidence="8">
    <location>
        <begin position="1"/>
        <end position="66"/>
    </location>
</feature>
<evidence type="ECO:0000256" key="7">
    <source>
        <dbReference type="HAMAP-Rule" id="MF_00173"/>
    </source>
</evidence>
<dbReference type="PANTHER" id="PTHR34471:SF1">
    <property type="entry name" value="ARGININE REPRESSOR"/>
    <property type="match status" value="1"/>
</dbReference>
<protein>
    <recommendedName>
        <fullName evidence="7">Arginine repressor</fullName>
    </recommendedName>
</protein>
<dbReference type="SUPFAM" id="SSF46785">
    <property type="entry name" value="Winged helix' DNA-binding domain"/>
    <property type="match status" value="1"/>
</dbReference>
<dbReference type="InterPro" id="IPR036388">
    <property type="entry name" value="WH-like_DNA-bd_sf"/>
</dbReference>
<keyword evidence="6 7" id="KW-0804">Transcription</keyword>
<dbReference type="InterPro" id="IPR020900">
    <property type="entry name" value="Arg_repress_DNA-bd"/>
</dbReference>
<dbReference type="AlphaFoldDB" id="A0A1H0Z742"/>
<comment type="function">
    <text evidence="7">Regulates arginine biosynthesis genes.</text>
</comment>
<keyword evidence="7" id="KW-0028">Amino-acid biosynthesis</keyword>
<sequence length="172" mass="19889">MKKKDRIFTIKKLILDHSIATQQELMDYLKKENIQTTQATLSRDIKELNLIKVTQLDRTTKYTFFHDTFIEKSLYYRLEKALHNYAVSISCVHFFVTLFVKPTHPRIIASLMDELKIPAIAGTIASFDTCLIILNTEQEAQLLCACLSDIILEKSNDDLEKKLAPLFQKSFT</sequence>
<evidence type="ECO:0000313" key="11">
    <source>
        <dbReference type="Proteomes" id="UP000199481"/>
    </source>
</evidence>
<name>A0A1H0Z742_9LACT</name>
<dbReference type="GO" id="GO:0006526">
    <property type="term" value="P:L-arginine biosynthetic process"/>
    <property type="evidence" value="ECO:0007669"/>
    <property type="project" value="UniProtKB-UniPathway"/>
</dbReference>
<dbReference type="GO" id="GO:0005737">
    <property type="term" value="C:cytoplasm"/>
    <property type="evidence" value="ECO:0007669"/>
    <property type="project" value="UniProtKB-SubCell"/>
</dbReference>
<organism evidence="10 11">
    <name type="scientific">Carnobacterium viridans</name>
    <dbReference type="NCBI Taxonomy" id="174587"/>
    <lineage>
        <taxon>Bacteria</taxon>
        <taxon>Bacillati</taxon>
        <taxon>Bacillota</taxon>
        <taxon>Bacilli</taxon>
        <taxon>Lactobacillales</taxon>
        <taxon>Carnobacteriaceae</taxon>
        <taxon>Carnobacterium</taxon>
    </lineage>
</organism>
<dbReference type="Proteomes" id="UP000199481">
    <property type="component" value="Unassembled WGS sequence"/>
</dbReference>
<dbReference type="Gene3D" id="3.30.1360.40">
    <property type="match status" value="1"/>
</dbReference>
<dbReference type="EMBL" id="FNJW01000008">
    <property type="protein sequence ID" value="SDQ23262.1"/>
    <property type="molecule type" value="Genomic_DNA"/>
</dbReference>
<dbReference type="SUPFAM" id="SSF55252">
    <property type="entry name" value="C-terminal domain of arginine repressor"/>
    <property type="match status" value="1"/>
</dbReference>
<evidence type="ECO:0000259" key="8">
    <source>
        <dbReference type="Pfam" id="PF01316"/>
    </source>
</evidence>
<dbReference type="HAMAP" id="MF_00173">
    <property type="entry name" value="Arg_repressor"/>
    <property type="match status" value="1"/>
</dbReference>
<keyword evidence="3 7" id="KW-0963">Cytoplasm</keyword>
<dbReference type="Pfam" id="PF01316">
    <property type="entry name" value="Arg_repressor"/>
    <property type="match status" value="1"/>
</dbReference>
<comment type="similarity">
    <text evidence="2 7">Belongs to the ArgR family.</text>
</comment>
<dbReference type="PRINTS" id="PR01467">
    <property type="entry name" value="ARGREPRESSOR"/>
</dbReference>
<keyword evidence="5 7" id="KW-0238">DNA-binding</keyword>
<evidence type="ECO:0000313" key="10">
    <source>
        <dbReference type="EMBL" id="SDQ23262.1"/>
    </source>
</evidence>
<dbReference type="UniPathway" id="UPA00068"/>
<gene>
    <name evidence="7" type="primary">argR</name>
    <name evidence="10" type="ORF">SAMN04487752_1359</name>
</gene>
<dbReference type="Pfam" id="PF02863">
    <property type="entry name" value="Arg_repressor_C"/>
    <property type="match status" value="1"/>
</dbReference>
<evidence type="ECO:0000256" key="6">
    <source>
        <dbReference type="ARBA" id="ARBA00023163"/>
    </source>
</evidence>
<dbReference type="RefSeq" id="WP_035020244.1">
    <property type="nucleotide sequence ID" value="NZ_FNJW01000008.1"/>
</dbReference>
<dbReference type="GO" id="GO:0003700">
    <property type="term" value="F:DNA-binding transcription factor activity"/>
    <property type="evidence" value="ECO:0007669"/>
    <property type="project" value="UniProtKB-UniRule"/>
</dbReference>
<feature type="domain" description="Arginine repressor C-terminal" evidence="9">
    <location>
        <begin position="83"/>
        <end position="145"/>
    </location>
</feature>
<keyword evidence="4 7" id="KW-0805">Transcription regulation</keyword>
<dbReference type="GO" id="GO:0003677">
    <property type="term" value="F:DNA binding"/>
    <property type="evidence" value="ECO:0007669"/>
    <property type="project" value="UniProtKB-KW"/>
</dbReference>
<evidence type="ECO:0000256" key="3">
    <source>
        <dbReference type="ARBA" id="ARBA00022490"/>
    </source>
</evidence>
<keyword evidence="7" id="KW-0055">Arginine biosynthesis</keyword>
<dbReference type="Gene3D" id="1.10.10.10">
    <property type="entry name" value="Winged helix-like DNA-binding domain superfamily/Winged helix DNA-binding domain"/>
    <property type="match status" value="1"/>
</dbReference>
<dbReference type="InterPro" id="IPR001669">
    <property type="entry name" value="Arg_repress"/>
</dbReference>
<keyword evidence="11" id="KW-1185">Reference proteome</keyword>
<dbReference type="OrthoDB" id="9807089at2"/>
<dbReference type="GO" id="GO:1900079">
    <property type="term" value="P:regulation of arginine biosynthetic process"/>
    <property type="evidence" value="ECO:0007669"/>
    <property type="project" value="UniProtKB-UniRule"/>
</dbReference>
<dbReference type="GO" id="GO:0034618">
    <property type="term" value="F:arginine binding"/>
    <property type="evidence" value="ECO:0007669"/>
    <property type="project" value="InterPro"/>
</dbReference>
<evidence type="ECO:0000256" key="1">
    <source>
        <dbReference type="ARBA" id="ARBA00004496"/>
    </source>
</evidence>
<comment type="subcellular location">
    <subcellularLocation>
        <location evidence="1 7">Cytoplasm</location>
    </subcellularLocation>
</comment>
<dbReference type="InterPro" id="IPR020899">
    <property type="entry name" value="Arg_repress_C"/>
</dbReference>
<evidence type="ECO:0000256" key="2">
    <source>
        <dbReference type="ARBA" id="ARBA00008316"/>
    </source>
</evidence>
<keyword evidence="7" id="KW-0678">Repressor</keyword>
<dbReference type="InterPro" id="IPR036251">
    <property type="entry name" value="Arg_repress_C_sf"/>
</dbReference>
<comment type="pathway">
    <text evidence="7">Amino-acid biosynthesis; L-arginine biosynthesis [regulation].</text>
</comment>
<evidence type="ECO:0000256" key="4">
    <source>
        <dbReference type="ARBA" id="ARBA00023015"/>
    </source>
</evidence>
<proteinExistence type="inferred from homology"/>
<reference evidence="11" key="1">
    <citation type="submission" date="2016-10" db="EMBL/GenBank/DDBJ databases">
        <authorList>
            <person name="Varghese N."/>
            <person name="Submissions S."/>
        </authorList>
    </citation>
    <scope>NUCLEOTIDE SEQUENCE [LARGE SCALE GENOMIC DNA]</scope>
    <source>
        <strain evidence="11">MPL-11</strain>
    </source>
</reference>
<dbReference type="PANTHER" id="PTHR34471">
    <property type="entry name" value="ARGININE REPRESSOR"/>
    <property type="match status" value="1"/>
</dbReference>
<evidence type="ECO:0000259" key="9">
    <source>
        <dbReference type="Pfam" id="PF02863"/>
    </source>
</evidence>
<dbReference type="GO" id="GO:0051259">
    <property type="term" value="P:protein complex oligomerization"/>
    <property type="evidence" value="ECO:0007669"/>
    <property type="project" value="InterPro"/>
</dbReference>
<accession>A0A1H0Z742</accession>